<dbReference type="Proteomes" id="UP000186698">
    <property type="component" value="Chromosome 3L"/>
</dbReference>
<evidence type="ECO:0000313" key="6">
    <source>
        <dbReference type="RefSeq" id="XP_041443040.1"/>
    </source>
</evidence>
<accession>A0A8J1MPR7</accession>
<dbReference type="InterPro" id="IPR004170">
    <property type="entry name" value="WWE_dom"/>
</dbReference>
<dbReference type="PROSITE" id="PS50918">
    <property type="entry name" value="WWE"/>
    <property type="match status" value="1"/>
</dbReference>
<dbReference type="GO" id="GO:0005737">
    <property type="term" value="C:cytoplasm"/>
    <property type="evidence" value="ECO:0000318"/>
    <property type="project" value="GO_Central"/>
</dbReference>
<dbReference type="InterPro" id="IPR058055">
    <property type="entry name" value="PA-PLA1"/>
</dbReference>
<dbReference type="GO" id="GO:0030134">
    <property type="term" value="C:COPII-coated ER to Golgi transport vesicle"/>
    <property type="evidence" value="ECO:0000318"/>
    <property type="project" value="GO_Central"/>
</dbReference>
<reference evidence="6" key="1">
    <citation type="submission" date="2025-08" db="UniProtKB">
        <authorList>
            <consortium name="RefSeq"/>
        </authorList>
    </citation>
    <scope>IDENTIFICATION</scope>
    <source>
        <strain evidence="6">J_2021</strain>
        <tissue evidence="6">Erythrocytes</tissue>
    </source>
</reference>
<sequence length="713" mass="81024">MSGEVNSLPKEMSTQEPQETSPSRVSTESFEMVDASQAYEAVTPHWFYHQVQDNKSSWLPFSKEDSDKLEQGFSSGVNPQTIVIPTRGGRFDVHLGSRKQKAVYWDEKDSEVQRCTWFYKGEDNKYVPYPEDFSQVLEDAFMLAVTLNEWKKRLESPFRDIIILHNPKLMVHYQPVGSPDEWGATPSEQGRPRTVKRGVENISVEIPLGEPLQIDHLVFMVHGIGPACDLQFRSIVQCVTDFHTVSLNLLPAHFKKAMDQGLIGRVEFLPVDWHSSLHADATGVDDDIQRITLPSISRLRHFTNETILDLFFYNSPTYCQTIVDTVCGEINRIYGIFQERNPKFKGSVSVTGHSLGSVILFDILTNQTDSSLSSQDMTKDKTTASRSDSQGDTPRLSDVLQQLELTEYCSVFEREKIDMEVLALCSENDLKDLEIPLGPRKKILQYIRHRGWQKDSTGTTQATPPAADSKQPFLTSGSTPNVVNYEYFDVGIGQVSVRYPQLSFHPEVFFAWGSPVGMYLTVRGLKRIDPKYHFPTCKRFFNIYHPFDPVAYRIEPIVLREQEFDPILIPHHKGRKRMHLELKEGLTRMGTDILGSLKIAWQTFTRPPIPSLPPPTAEAAAVPHTNLSAEAEVMKTEEPPALVKEDPMQISVGMLNGGQRFDYVLQEKPIESFNEYLFALQSHVCYWTSEDTALLLLKEIYQTMGISMDQSLL</sequence>
<evidence type="ECO:0000256" key="2">
    <source>
        <dbReference type="SAM" id="MobiDB-lite"/>
    </source>
</evidence>
<dbReference type="OrthoDB" id="69269at2759"/>
<evidence type="ECO:0000259" key="3">
    <source>
        <dbReference type="PROSITE" id="PS50918"/>
    </source>
</evidence>
<dbReference type="PROSITE" id="PS51043">
    <property type="entry name" value="DDHD"/>
    <property type="match status" value="1"/>
</dbReference>
<dbReference type="Gene3D" id="1.10.150.50">
    <property type="entry name" value="Transcription Factor, Ets-1"/>
    <property type="match status" value="1"/>
</dbReference>
<comment type="similarity">
    <text evidence="1">Belongs to the PA-PLA1 family.</text>
</comment>
<dbReference type="InterPro" id="IPR001660">
    <property type="entry name" value="SAM"/>
</dbReference>
<dbReference type="AlphaFoldDB" id="A0A8J1MPR7"/>
<gene>
    <name evidence="6" type="primary">ddhd2.L</name>
</gene>
<evidence type="ECO:0000313" key="5">
    <source>
        <dbReference type="Proteomes" id="UP000186698"/>
    </source>
</evidence>
<dbReference type="Pfam" id="PF23464">
    <property type="entry name" value="WWE_3"/>
    <property type="match status" value="1"/>
</dbReference>
<dbReference type="CTD" id="779092"/>
<feature type="region of interest" description="Disordered" evidence="2">
    <location>
        <begin position="371"/>
        <end position="396"/>
    </location>
</feature>
<keyword evidence="5" id="KW-1185">Reference proteome</keyword>
<feature type="domain" description="WWE" evidence="3">
    <location>
        <begin position="32"/>
        <end position="114"/>
    </location>
</feature>
<dbReference type="PANTHER" id="PTHR23509">
    <property type="entry name" value="PA-PL1 PHOSPHOLIPASE FAMILY"/>
    <property type="match status" value="1"/>
</dbReference>
<evidence type="ECO:0000259" key="4">
    <source>
        <dbReference type="PROSITE" id="PS51043"/>
    </source>
</evidence>
<dbReference type="InterPro" id="IPR057825">
    <property type="entry name" value="WWE_SEC23-DDH2"/>
</dbReference>
<dbReference type="FunFam" id="1.10.150.50:FF:000034">
    <property type="entry name" value="ankyrin repeat and SAM domain-containing protein 4B"/>
    <property type="match status" value="1"/>
</dbReference>
<feature type="compositionally biased region" description="Polar residues" evidence="2">
    <location>
        <begin position="12"/>
        <end position="29"/>
    </location>
</feature>
<feature type="domain" description="DDHD" evidence="4">
    <location>
        <begin position="502"/>
        <end position="702"/>
    </location>
</feature>
<feature type="region of interest" description="Disordered" evidence="2">
    <location>
        <begin position="1"/>
        <end position="29"/>
    </location>
</feature>
<dbReference type="GO" id="GO:0046872">
    <property type="term" value="F:metal ion binding"/>
    <property type="evidence" value="ECO:0007669"/>
    <property type="project" value="InterPro"/>
</dbReference>
<dbReference type="InterPro" id="IPR004177">
    <property type="entry name" value="DDHD_dom"/>
</dbReference>
<dbReference type="Pfam" id="PF02825">
    <property type="entry name" value="WWE"/>
    <property type="match status" value="1"/>
</dbReference>
<proteinExistence type="inferred from homology"/>
<evidence type="ECO:0000256" key="1">
    <source>
        <dbReference type="ARBA" id="ARBA00038464"/>
    </source>
</evidence>
<dbReference type="Pfam" id="PF00536">
    <property type="entry name" value="SAM_1"/>
    <property type="match status" value="1"/>
</dbReference>
<protein>
    <submittedName>
        <fullName evidence="6">Phospholipase DDHD2 isoform X1</fullName>
    </submittedName>
</protein>
<dbReference type="SUPFAM" id="SSF47769">
    <property type="entry name" value="SAM/Pointed domain"/>
    <property type="match status" value="1"/>
</dbReference>
<dbReference type="Pfam" id="PF02862">
    <property type="entry name" value="DDHD"/>
    <property type="match status" value="2"/>
</dbReference>
<dbReference type="SMART" id="SM00454">
    <property type="entry name" value="SAM"/>
    <property type="match status" value="1"/>
</dbReference>
<dbReference type="GO" id="GO:0004806">
    <property type="term" value="F:triacylglycerol lipase activity"/>
    <property type="evidence" value="ECO:0000318"/>
    <property type="project" value="GO_Central"/>
</dbReference>
<dbReference type="GeneID" id="779092"/>
<dbReference type="PANTHER" id="PTHR23509:SF7">
    <property type="entry name" value="PHOSPHOLIPASE DDHD2"/>
    <property type="match status" value="1"/>
</dbReference>
<dbReference type="InterPro" id="IPR013761">
    <property type="entry name" value="SAM/pointed_sf"/>
</dbReference>
<dbReference type="CDD" id="cd09585">
    <property type="entry name" value="SAM_DDHD2"/>
    <property type="match status" value="1"/>
</dbReference>
<dbReference type="SMART" id="SM01127">
    <property type="entry name" value="DDHD"/>
    <property type="match status" value="1"/>
</dbReference>
<dbReference type="RefSeq" id="XP_041443040.1">
    <property type="nucleotide sequence ID" value="XM_041587106.1"/>
</dbReference>
<organism evidence="5 6">
    <name type="scientific">Xenopus laevis</name>
    <name type="common">African clawed frog</name>
    <dbReference type="NCBI Taxonomy" id="8355"/>
    <lineage>
        <taxon>Eukaryota</taxon>
        <taxon>Metazoa</taxon>
        <taxon>Chordata</taxon>
        <taxon>Craniata</taxon>
        <taxon>Vertebrata</taxon>
        <taxon>Euteleostomi</taxon>
        <taxon>Amphibia</taxon>
        <taxon>Batrachia</taxon>
        <taxon>Anura</taxon>
        <taxon>Pipoidea</taxon>
        <taxon>Pipidae</taxon>
        <taxon>Xenopodinae</taxon>
        <taxon>Xenopus</taxon>
        <taxon>Xenopus</taxon>
    </lineage>
</organism>
<name>A0A8J1MPR7_XENLA</name>
<dbReference type="GO" id="GO:0004620">
    <property type="term" value="F:phospholipase activity"/>
    <property type="evidence" value="ECO:0000318"/>
    <property type="project" value="GO_Central"/>
</dbReference>